<gene>
    <name evidence="3" type="ORF">EHYA_07016</name>
</gene>
<feature type="transmembrane region" description="Helical" evidence="2">
    <location>
        <begin position="158"/>
        <end position="178"/>
    </location>
</feature>
<name>A0A401YXG1_9ACTN</name>
<dbReference type="OrthoDB" id="3862418at2"/>
<keyword evidence="2" id="KW-1133">Transmembrane helix</keyword>
<feature type="transmembrane region" description="Helical" evidence="2">
    <location>
        <begin position="190"/>
        <end position="206"/>
    </location>
</feature>
<feature type="transmembrane region" description="Helical" evidence="2">
    <location>
        <begin position="47"/>
        <end position="66"/>
    </location>
</feature>
<feature type="transmembrane region" description="Helical" evidence="2">
    <location>
        <begin position="365"/>
        <end position="388"/>
    </location>
</feature>
<dbReference type="RefSeq" id="WP_126641115.1">
    <property type="nucleotide sequence ID" value="NZ_BIFH01000032.1"/>
</dbReference>
<feature type="transmembrane region" description="Helical" evidence="2">
    <location>
        <begin position="278"/>
        <end position="296"/>
    </location>
</feature>
<accession>A0A401YXG1</accession>
<reference evidence="3 4" key="1">
    <citation type="submission" date="2018-12" db="EMBL/GenBank/DDBJ databases">
        <title>Draft genome sequence of Embleya hyalina NBRC 13850T.</title>
        <authorList>
            <person name="Komaki H."/>
            <person name="Hosoyama A."/>
            <person name="Kimura A."/>
            <person name="Ichikawa N."/>
            <person name="Tamura T."/>
        </authorList>
    </citation>
    <scope>NUCLEOTIDE SEQUENCE [LARGE SCALE GENOMIC DNA]</scope>
    <source>
        <strain evidence="3 4">NBRC 13850</strain>
    </source>
</reference>
<keyword evidence="2" id="KW-0472">Membrane</keyword>
<organism evidence="3 4">
    <name type="scientific">Embleya hyalina</name>
    <dbReference type="NCBI Taxonomy" id="516124"/>
    <lineage>
        <taxon>Bacteria</taxon>
        <taxon>Bacillati</taxon>
        <taxon>Actinomycetota</taxon>
        <taxon>Actinomycetes</taxon>
        <taxon>Kitasatosporales</taxon>
        <taxon>Streptomycetaceae</taxon>
        <taxon>Embleya</taxon>
    </lineage>
</organism>
<comment type="caution">
    <text evidence="3">The sequence shown here is derived from an EMBL/GenBank/DDBJ whole genome shotgun (WGS) entry which is preliminary data.</text>
</comment>
<dbReference type="EMBL" id="BIFH01000032">
    <property type="protein sequence ID" value="GCD99302.1"/>
    <property type="molecule type" value="Genomic_DNA"/>
</dbReference>
<keyword evidence="2" id="KW-0812">Transmembrane</keyword>
<feature type="transmembrane region" description="Helical" evidence="2">
    <location>
        <begin position="236"/>
        <end position="266"/>
    </location>
</feature>
<evidence type="ECO:0000256" key="1">
    <source>
        <dbReference type="SAM" id="MobiDB-lite"/>
    </source>
</evidence>
<dbReference type="Proteomes" id="UP000286931">
    <property type="component" value="Unassembled WGS sequence"/>
</dbReference>
<feature type="transmembrane region" description="Helical" evidence="2">
    <location>
        <begin position="400"/>
        <end position="418"/>
    </location>
</feature>
<protein>
    <submittedName>
        <fullName evidence="3">Uncharacterized protein</fullName>
    </submittedName>
</protein>
<keyword evidence="4" id="KW-1185">Reference proteome</keyword>
<evidence type="ECO:0000313" key="3">
    <source>
        <dbReference type="EMBL" id="GCD99302.1"/>
    </source>
</evidence>
<dbReference type="AlphaFoldDB" id="A0A401YXG1"/>
<evidence type="ECO:0000313" key="4">
    <source>
        <dbReference type="Proteomes" id="UP000286931"/>
    </source>
</evidence>
<proteinExistence type="predicted"/>
<feature type="transmembrane region" description="Helical" evidence="2">
    <location>
        <begin position="212"/>
        <end position="229"/>
    </location>
</feature>
<feature type="transmembrane region" description="Helical" evidence="2">
    <location>
        <begin position="20"/>
        <end position="40"/>
    </location>
</feature>
<feature type="transmembrane region" description="Helical" evidence="2">
    <location>
        <begin position="135"/>
        <end position="152"/>
    </location>
</feature>
<evidence type="ECO:0000256" key="2">
    <source>
        <dbReference type="SAM" id="Phobius"/>
    </source>
</evidence>
<sequence length="497" mass="54485">MSSRLAWFTRWTGRSPRLPWGSLLALAAVGVYVSVFAWAMEYRPYDTWGALIVFPLLLTISVPLLSRFSRDEPPWVRRLVIGALVAKLLACFARYWMSFVLYEGRADAATYDLVGRAIAPHFRDGDFTVDIGRKVIGTGFIMIVTGIVYAIVGQSLLAGYLVYSWLGFWGLYLFWRAFNVAYPDGDRRRYGKLLFFLPSLLFWPSGIGKDTWMMFTLGMAAYGVALLLVRKRGAFVFLILGAVGTTMVRPHVTVLLLCGLCVGYLLRNRPQQASALGPLRAAFGIVVLGVGCVLALQQVGTFFGTPGIGAAQANQVIAKTQTQTAQGGSAQAVDDQAALAISPAALPQSLVTVLFRPFPFEAHNIQALVASLEGVVLMGLFVVALPRLKRIPGLLIRRPYVAFVIVYTLVFALAFANIRNFGILTRERVQVFPFVLVLLAVSKPERTETATGGGSERRRRRVPVRQTMPVAADSESVGTGSTDPGYPGEFRGDGTWR</sequence>
<feature type="region of interest" description="Disordered" evidence="1">
    <location>
        <begin position="447"/>
        <end position="497"/>
    </location>
</feature>